<comment type="similarity">
    <text evidence="1">Belongs to the proline racemase family.</text>
</comment>
<gene>
    <name evidence="2" type="ORF">AWB75_01541</name>
</gene>
<dbReference type="PANTHER" id="PTHR33442">
    <property type="entry name" value="TRANS-3-HYDROXY-L-PROLINE DEHYDRATASE"/>
    <property type="match status" value="1"/>
</dbReference>
<name>A0A158A0M1_9BURK</name>
<dbReference type="Proteomes" id="UP000054870">
    <property type="component" value="Unassembled WGS sequence"/>
</dbReference>
<dbReference type="SFLD" id="SFLDS00028">
    <property type="entry name" value="Proline_Racemase"/>
    <property type="match status" value="1"/>
</dbReference>
<dbReference type="SUPFAM" id="SSF54506">
    <property type="entry name" value="Diaminopimelate epimerase-like"/>
    <property type="match status" value="1"/>
</dbReference>
<dbReference type="NCBIfam" id="NF010577">
    <property type="entry name" value="PRK13970.1"/>
    <property type="match status" value="1"/>
</dbReference>
<reference evidence="2" key="1">
    <citation type="submission" date="2016-01" db="EMBL/GenBank/DDBJ databases">
        <authorList>
            <person name="Peeters C."/>
        </authorList>
    </citation>
    <scope>NUCLEOTIDE SEQUENCE [LARGE SCALE GENOMIC DNA]</scope>
    <source>
        <strain evidence="2">LMG 29318</strain>
    </source>
</reference>
<dbReference type="EMBL" id="FCOF02000005">
    <property type="protein sequence ID" value="SAK51290.1"/>
    <property type="molecule type" value="Genomic_DNA"/>
</dbReference>
<protein>
    <submittedName>
        <fullName evidence="2">Hydroxyproline-2-epimerase</fullName>
    </submittedName>
</protein>
<evidence type="ECO:0000313" key="2">
    <source>
        <dbReference type="EMBL" id="SAK51290.1"/>
    </source>
</evidence>
<accession>A0A158A0M1</accession>
<comment type="caution">
    <text evidence="2">The sequence shown here is derived from an EMBL/GenBank/DDBJ whole genome shotgun (WGS) entry which is preliminary data.</text>
</comment>
<keyword evidence="3" id="KW-1185">Reference proteome</keyword>
<evidence type="ECO:0000256" key="1">
    <source>
        <dbReference type="ARBA" id="ARBA00007529"/>
    </source>
</evidence>
<evidence type="ECO:0000313" key="3">
    <source>
        <dbReference type="Proteomes" id="UP000054870"/>
    </source>
</evidence>
<dbReference type="Gene3D" id="3.10.310.10">
    <property type="entry name" value="Diaminopimelate Epimerase, Chain A, domain 1"/>
    <property type="match status" value="2"/>
</dbReference>
<dbReference type="AlphaFoldDB" id="A0A158A0M1"/>
<sequence>MPISSSKLSSRFKTLAARVFTISGMKTIDIIDSHTGGEPTRLVTAGGPDLGQGTLAQRLETFRARFDDWRRAIVTEPRGSDVMVGALLCEPDDPGAAAGVIFFNNVGYLGMCGHGTIGLVASLAHAGRIAPGRHRIDTPVGPVDATLNANGSVSVRNVPAYRYKQAVTVDVPCHGPLTGDIAWGGNWFFLVADHGRELVPARIAELTAFTESIRDALHAQGITGRDGAYIDHIELFADSPVAGVDSRNFVLCPGSAYDRSPCGTGTSAKLACLAADDLLAPGDIWRQESIIGSVFEGSYAVDRGVLIPTITGYAHVMGEGRLVFDERDPFMRGIEPGARA</sequence>
<dbReference type="PIRSF" id="PIRSF029792">
    <property type="entry name" value="Pro_racemase"/>
    <property type="match status" value="1"/>
</dbReference>
<dbReference type="InterPro" id="IPR008794">
    <property type="entry name" value="Pro_racemase_fam"/>
</dbReference>
<proteinExistence type="inferred from homology"/>
<dbReference type="PANTHER" id="PTHR33442:SF1">
    <property type="entry name" value="TRANS-3-HYDROXY-L-PROLINE DEHYDRATASE"/>
    <property type="match status" value="1"/>
</dbReference>
<dbReference type="FunFam" id="3.10.310.10:FF:000003">
    <property type="entry name" value="Proline racemase"/>
    <property type="match status" value="1"/>
</dbReference>
<dbReference type="Pfam" id="PF05544">
    <property type="entry name" value="Pro_racemase"/>
    <property type="match status" value="1"/>
</dbReference>
<organism evidence="2 3">
    <name type="scientific">Caballeronia catudaia</name>
    <dbReference type="NCBI Taxonomy" id="1777136"/>
    <lineage>
        <taxon>Bacteria</taxon>
        <taxon>Pseudomonadati</taxon>
        <taxon>Pseudomonadota</taxon>
        <taxon>Betaproteobacteria</taxon>
        <taxon>Burkholderiales</taxon>
        <taxon>Burkholderiaceae</taxon>
        <taxon>Caballeronia</taxon>
    </lineage>
</organism>